<evidence type="ECO:0000256" key="7">
    <source>
        <dbReference type="ARBA" id="ARBA00022777"/>
    </source>
</evidence>
<feature type="domain" description="DAGKc" evidence="13">
    <location>
        <begin position="1"/>
        <end position="127"/>
    </location>
</feature>
<dbReference type="Pfam" id="PF00781">
    <property type="entry name" value="DAGK_cat"/>
    <property type="match status" value="1"/>
</dbReference>
<dbReference type="InterPro" id="IPR001206">
    <property type="entry name" value="Diacylglycerol_kinase_cat_dom"/>
</dbReference>
<dbReference type="InterPro" id="IPR045540">
    <property type="entry name" value="YegS/DAGK_C"/>
</dbReference>
<dbReference type="PROSITE" id="PS50146">
    <property type="entry name" value="DAGK"/>
    <property type="match status" value="1"/>
</dbReference>
<dbReference type="AlphaFoldDB" id="A0A1G7SUU6"/>
<dbReference type="Proteomes" id="UP000183404">
    <property type="component" value="Unassembled WGS sequence"/>
</dbReference>
<gene>
    <name evidence="14" type="ORF">SAMN04244560_02055</name>
</gene>
<keyword evidence="10" id="KW-0443">Lipid metabolism</keyword>
<protein>
    <submittedName>
        <fullName evidence="14">Lipid kinase, YegS/Rv2252/BmrU family</fullName>
    </submittedName>
</protein>
<keyword evidence="8" id="KW-0067">ATP-binding</keyword>
<evidence type="ECO:0000256" key="10">
    <source>
        <dbReference type="ARBA" id="ARBA00023098"/>
    </source>
</evidence>
<dbReference type="Gene3D" id="3.40.50.10330">
    <property type="entry name" value="Probable inorganic polyphosphate/atp-NAD kinase, domain 1"/>
    <property type="match status" value="1"/>
</dbReference>
<proteinExistence type="inferred from homology"/>
<dbReference type="InterPro" id="IPR017438">
    <property type="entry name" value="ATP-NAD_kinase_N"/>
</dbReference>
<evidence type="ECO:0000256" key="6">
    <source>
        <dbReference type="ARBA" id="ARBA00022741"/>
    </source>
</evidence>
<keyword evidence="7 14" id="KW-0418">Kinase</keyword>
<dbReference type="EMBL" id="FNBS01000056">
    <property type="protein sequence ID" value="SDG26896.1"/>
    <property type="molecule type" value="Genomic_DNA"/>
</dbReference>
<sequence>MIAFIVNPVAGGGRAYRKIPEIRRIMKKKLIDYKIFITKYAGEGKILARKAALSGFKVVAAVGGDGTVLEVVNGIKGTQAVLGIIPVGTGNDFARFFHIPKKLEKAIDVLIMGNIKIIDGAVINDILTFGNITSTGIASETAAMAVRFKKFLSGIWVYLSALLNVLFKYKPYSVKIKMDDKELNREITIFAAGVLSYYGGGLKLLPGADPNDGYLDVMIVDKISKIKLLVLLPLVLFGTHTKLKIVEVYRAKKVEIEADREVPVTVDGEILYIKNLEIKVEKDAIKLCTL</sequence>
<dbReference type="InterPro" id="IPR050187">
    <property type="entry name" value="Lipid_Phosphate_FormReg"/>
</dbReference>
<evidence type="ECO:0000256" key="11">
    <source>
        <dbReference type="ARBA" id="ARBA00023209"/>
    </source>
</evidence>
<dbReference type="PANTHER" id="PTHR12358">
    <property type="entry name" value="SPHINGOSINE KINASE"/>
    <property type="match status" value="1"/>
</dbReference>
<comment type="cofactor">
    <cofactor evidence="1">
        <name>Mg(2+)</name>
        <dbReference type="ChEBI" id="CHEBI:18420"/>
    </cofactor>
</comment>
<dbReference type="NCBIfam" id="TIGR00147">
    <property type="entry name" value="YegS/Rv2252/BmrU family lipid kinase"/>
    <property type="match status" value="1"/>
</dbReference>
<keyword evidence="4" id="KW-0808">Transferase</keyword>
<evidence type="ECO:0000256" key="1">
    <source>
        <dbReference type="ARBA" id="ARBA00001946"/>
    </source>
</evidence>
<dbReference type="GO" id="GO:0005886">
    <property type="term" value="C:plasma membrane"/>
    <property type="evidence" value="ECO:0007669"/>
    <property type="project" value="TreeGrafter"/>
</dbReference>
<dbReference type="SUPFAM" id="SSF111331">
    <property type="entry name" value="NAD kinase/diacylglycerol kinase-like"/>
    <property type="match status" value="1"/>
</dbReference>
<evidence type="ECO:0000256" key="4">
    <source>
        <dbReference type="ARBA" id="ARBA00022679"/>
    </source>
</evidence>
<dbReference type="GO" id="GO:0008654">
    <property type="term" value="P:phospholipid biosynthetic process"/>
    <property type="evidence" value="ECO:0007669"/>
    <property type="project" value="UniProtKB-KW"/>
</dbReference>
<keyword evidence="6" id="KW-0547">Nucleotide-binding</keyword>
<keyword evidence="12" id="KW-1208">Phospholipid metabolism</keyword>
<dbReference type="GO" id="GO:0016301">
    <property type="term" value="F:kinase activity"/>
    <property type="evidence" value="ECO:0007669"/>
    <property type="project" value="UniProtKB-KW"/>
</dbReference>
<reference evidence="14" key="1">
    <citation type="submission" date="2016-10" db="EMBL/GenBank/DDBJ databases">
        <authorList>
            <person name="de Groot N.N."/>
        </authorList>
    </citation>
    <scope>NUCLEOTIDE SEQUENCE [LARGE SCALE GENOMIC DNA]</scope>
    <source>
        <strain evidence="14">DSM 569</strain>
    </source>
</reference>
<evidence type="ECO:0000256" key="5">
    <source>
        <dbReference type="ARBA" id="ARBA00022723"/>
    </source>
</evidence>
<dbReference type="Pfam" id="PF19279">
    <property type="entry name" value="YegS_C"/>
    <property type="match status" value="1"/>
</dbReference>
<evidence type="ECO:0000256" key="9">
    <source>
        <dbReference type="ARBA" id="ARBA00022842"/>
    </source>
</evidence>
<name>A0A1G7SUU6_THETY</name>
<evidence type="ECO:0000313" key="14">
    <source>
        <dbReference type="EMBL" id="SDG26896.1"/>
    </source>
</evidence>
<dbReference type="SMART" id="SM00046">
    <property type="entry name" value="DAGKc"/>
    <property type="match status" value="1"/>
</dbReference>
<keyword evidence="5" id="KW-0479">Metal-binding</keyword>
<dbReference type="RefSeq" id="WP_003870008.1">
    <property type="nucleotide sequence ID" value="NZ_FNBS01000056.1"/>
</dbReference>
<evidence type="ECO:0000259" key="13">
    <source>
        <dbReference type="PROSITE" id="PS50146"/>
    </source>
</evidence>
<dbReference type="Gene3D" id="2.60.200.40">
    <property type="match status" value="1"/>
</dbReference>
<dbReference type="InterPro" id="IPR016064">
    <property type="entry name" value="NAD/diacylglycerol_kinase_sf"/>
</dbReference>
<keyword evidence="3" id="KW-0444">Lipid biosynthesis</keyword>
<evidence type="ECO:0000256" key="12">
    <source>
        <dbReference type="ARBA" id="ARBA00023264"/>
    </source>
</evidence>
<dbReference type="InterPro" id="IPR005218">
    <property type="entry name" value="Diacylglycerol/lipid_kinase"/>
</dbReference>
<evidence type="ECO:0000256" key="3">
    <source>
        <dbReference type="ARBA" id="ARBA00022516"/>
    </source>
</evidence>
<dbReference type="GO" id="GO:0005524">
    <property type="term" value="F:ATP binding"/>
    <property type="evidence" value="ECO:0007669"/>
    <property type="project" value="UniProtKB-KW"/>
</dbReference>
<dbReference type="GO" id="GO:0046872">
    <property type="term" value="F:metal ion binding"/>
    <property type="evidence" value="ECO:0007669"/>
    <property type="project" value="UniProtKB-KW"/>
</dbReference>
<keyword evidence="9" id="KW-0460">Magnesium</keyword>
<keyword evidence="11" id="KW-0594">Phospholipid biosynthesis</keyword>
<comment type="similarity">
    <text evidence="2">Belongs to the diacylglycerol/lipid kinase family.</text>
</comment>
<accession>A0A1G7SUU6</accession>
<evidence type="ECO:0000256" key="8">
    <source>
        <dbReference type="ARBA" id="ARBA00022840"/>
    </source>
</evidence>
<evidence type="ECO:0000256" key="2">
    <source>
        <dbReference type="ARBA" id="ARBA00005983"/>
    </source>
</evidence>
<organism evidence="14">
    <name type="scientific">Thermoanaerobacter thermohydrosulfuricus</name>
    <name type="common">Clostridium thermohydrosulfuricum</name>
    <dbReference type="NCBI Taxonomy" id="1516"/>
    <lineage>
        <taxon>Bacteria</taxon>
        <taxon>Bacillati</taxon>
        <taxon>Bacillota</taxon>
        <taxon>Clostridia</taxon>
        <taxon>Thermoanaerobacterales</taxon>
        <taxon>Thermoanaerobacteraceae</taxon>
        <taxon>Thermoanaerobacter</taxon>
    </lineage>
</organism>
<dbReference type="PANTHER" id="PTHR12358:SF106">
    <property type="entry name" value="LIPID KINASE YEGS"/>
    <property type="match status" value="1"/>
</dbReference>